<name>A0A124I0V2_9ACTN</name>
<evidence type="ECO:0000313" key="1">
    <source>
        <dbReference type="EMBL" id="KUN75601.1"/>
    </source>
</evidence>
<evidence type="ECO:0000313" key="2">
    <source>
        <dbReference type="Proteomes" id="UP000053024"/>
    </source>
</evidence>
<accession>A0A124I0V2</accession>
<keyword evidence="2" id="KW-1185">Reference proteome</keyword>
<reference evidence="1 2" key="1">
    <citation type="submission" date="2015-10" db="EMBL/GenBank/DDBJ databases">
        <title>Draft genome sequence of Streptomyces bungoensis DSM 41781, type strain for the species Streptomyces bungoensis.</title>
        <authorList>
            <person name="Ruckert C."/>
            <person name="Winkler A."/>
            <person name="Kalinowski J."/>
            <person name="Kampfer P."/>
            <person name="Glaeser S."/>
        </authorList>
    </citation>
    <scope>NUCLEOTIDE SEQUENCE [LARGE SCALE GENOMIC DNA]</scope>
    <source>
        <strain evidence="1 2">DSM 41781</strain>
    </source>
</reference>
<comment type="caution">
    <text evidence="1">The sequence shown here is derived from an EMBL/GenBank/DDBJ whole genome shotgun (WGS) entry which is preliminary data.</text>
</comment>
<dbReference type="AlphaFoldDB" id="A0A124I0V2"/>
<organism evidence="1 2">
    <name type="scientific">Streptomyces bungoensis</name>
    <dbReference type="NCBI Taxonomy" id="285568"/>
    <lineage>
        <taxon>Bacteria</taxon>
        <taxon>Bacillati</taxon>
        <taxon>Actinomycetota</taxon>
        <taxon>Actinomycetes</taxon>
        <taxon>Kitasatosporales</taxon>
        <taxon>Streptomycetaceae</taxon>
        <taxon>Streptomyces</taxon>
    </lineage>
</organism>
<protein>
    <submittedName>
        <fullName evidence="1">Uncharacterized protein</fullName>
    </submittedName>
</protein>
<dbReference type="Proteomes" id="UP000053024">
    <property type="component" value="Unassembled WGS sequence"/>
</dbReference>
<proteinExistence type="predicted"/>
<gene>
    <name evidence="1" type="ORF">AQJ66_35615</name>
</gene>
<dbReference type="EMBL" id="LMWX01000083">
    <property type="protein sequence ID" value="KUN75601.1"/>
    <property type="molecule type" value="Genomic_DNA"/>
</dbReference>
<sequence length="129" mass="14334">MRVVDLRVKDVNELVKMAFRTGDPTDPRPQWWRLDAGHQVIGEDTEPMCIEKDGAQFVEGVGLGGQSRTVAFHEADEAVNHLVVEGVHPSAGERRTEMVLQEGVEVSHRRDSQVPLPGLPLLDVLLEPH</sequence>